<feature type="compositionally biased region" description="Basic and acidic residues" evidence="1">
    <location>
        <begin position="244"/>
        <end position="282"/>
    </location>
</feature>
<feature type="compositionally biased region" description="Acidic residues" evidence="1">
    <location>
        <begin position="226"/>
        <end position="235"/>
    </location>
</feature>
<organism evidence="2 3">
    <name type="scientific">Striga asiatica</name>
    <name type="common">Asiatic witchweed</name>
    <name type="synonym">Buchnera asiatica</name>
    <dbReference type="NCBI Taxonomy" id="4170"/>
    <lineage>
        <taxon>Eukaryota</taxon>
        <taxon>Viridiplantae</taxon>
        <taxon>Streptophyta</taxon>
        <taxon>Embryophyta</taxon>
        <taxon>Tracheophyta</taxon>
        <taxon>Spermatophyta</taxon>
        <taxon>Magnoliopsida</taxon>
        <taxon>eudicotyledons</taxon>
        <taxon>Gunneridae</taxon>
        <taxon>Pentapetalae</taxon>
        <taxon>asterids</taxon>
        <taxon>lamiids</taxon>
        <taxon>Lamiales</taxon>
        <taxon>Orobanchaceae</taxon>
        <taxon>Buchnereae</taxon>
        <taxon>Striga</taxon>
    </lineage>
</organism>
<sequence length="328" mass="37244">MPKDKRLNSLSLDRATASPYSRGSKKSADPEIDISNEEKQWNDTVCPICMDHPHNAVLLLCSSHKTGCRPFVCDTSYRHSNCLDQLLLTKTRHLSCPLCRGPVSGFRVVGPARHLMNSKPRNCSLETCDFAGTYADLRKHARAQHPSARPLEPSQARKADWSELEQRLEMEDAAALVYQSDNNMEFEPELWDDDRLFDFPEIEDGLMEEMFGDGWLSFLSTSSSYTEEEEEEDVVDSGTSVSRSNREIDVRSRSRYDRGSGSRARRENENLRRSSYGEEYRQEQQPSWGGYSVRTGSPVRSGRRSSSSSRRHLSGSSSRRQSRSGRGE</sequence>
<name>A0A5A7P3V7_STRAF</name>
<dbReference type="EMBL" id="BKCP01001891">
    <property type="protein sequence ID" value="GER27432.1"/>
    <property type="molecule type" value="Genomic_DNA"/>
</dbReference>
<dbReference type="Pfam" id="PF07800">
    <property type="entry name" value="DUF1644"/>
    <property type="match status" value="2"/>
</dbReference>
<dbReference type="InterPro" id="IPR012866">
    <property type="entry name" value="DUF1644"/>
</dbReference>
<dbReference type="Proteomes" id="UP000325081">
    <property type="component" value="Unassembled WGS sequence"/>
</dbReference>
<evidence type="ECO:0000313" key="3">
    <source>
        <dbReference type="Proteomes" id="UP000325081"/>
    </source>
</evidence>
<dbReference type="PANTHER" id="PTHR31197">
    <property type="entry name" value="OS01G0612600 PROTEIN"/>
    <property type="match status" value="1"/>
</dbReference>
<evidence type="ECO:0000313" key="2">
    <source>
        <dbReference type="EMBL" id="GER27432.1"/>
    </source>
</evidence>
<feature type="region of interest" description="Disordered" evidence="1">
    <location>
        <begin position="226"/>
        <end position="328"/>
    </location>
</feature>
<evidence type="ECO:0000256" key="1">
    <source>
        <dbReference type="SAM" id="MobiDB-lite"/>
    </source>
</evidence>
<accession>A0A5A7P3V7</accession>
<dbReference type="Gene3D" id="3.30.40.10">
    <property type="entry name" value="Zinc/RING finger domain, C3HC4 (zinc finger)"/>
    <property type="match status" value="1"/>
</dbReference>
<dbReference type="AlphaFoldDB" id="A0A5A7P3V7"/>
<dbReference type="PANTHER" id="PTHR31197:SF5">
    <property type="entry name" value="OS01G0612600 PROTEIN"/>
    <property type="match status" value="1"/>
</dbReference>
<feature type="region of interest" description="Disordered" evidence="1">
    <location>
        <begin position="1"/>
        <end position="32"/>
    </location>
</feature>
<reference evidence="3" key="1">
    <citation type="journal article" date="2019" name="Curr. Biol.">
        <title>Genome Sequence of Striga asiatica Provides Insight into the Evolution of Plant Parasitism.</title>
        <authorList>
            <person name="Yoshida S."/>
            <person name="Kim S."/>
            <person name="Wafula E.K."/>
            <person name="Tanskanen J."/>
            <person name="Kim Y.M."/>
            <person name="Honaas L."/>
            <person name="Yang Z."/>
            <person name="Spallek T."/>
            <person name="Conn C.E."/>
            <person name="Ichihashi Y."/>
            <person name="Cheong K."/>
            <person name="Cui S."/>
            <person name="Der J.P."/>
            <person name="Gundlach H."/>
            <person name="Jiao Y."/>
            <person name="Hori C."/>
            <person name="Ishida J.K."/>
            <person name="Kasahara H."/>
            <person name="Kiba T."/>
            <person name="Kim M.S."/>
            <person name="Koo N."/>
            <person name="Laohavisit A."/>
            <person name="Lee Y.H."/>
            <person name="Lumba S."/>
            <person name="McCourt P."/>
            <person name="Mortimer J.C."/>
            <person name="Mutuku J.M."/>
            <person name="Nomura T."/>
            <person name="Sasaki-Sekimoto Y."/>
            <person name="Seto Y."/>
            <person name="Wang Y."/>
            <person name="Wakatake T."/>
            <person name="Sakakibara H."/>
            <person name="Demura T."/>
            <person name="Yamaguchi S."/>
            <person name="Yoneyama K."/>
            <person name="Manabe R.I."/>
            <person name="Nelson D.C."/>
            <person name="Schulman A.H."/>
            <person name="Timko M.P."/>
            <person name="dePamphilis C.W."/>
            <person name="Choi D."/>
            <person name="Shirasu K."/>
        </authorList>
    </citation>
    <scope>NUCLEOTIDE SEQUENCE [LARGE SCALE GENOMIC DNA]</scope>
    <source>
        <strain evidence="3">cv. UVA1</strain>
    </source>
</reference>
<proteinExistence type="predicted"/>
<gene>
    <name evidence="2" type="ORF">STAS_03138</name>
</gene>
<protein>
    <submittedName>
        <fullName evidence="2">Uncharacterized protein</fullName>
    </submittedName>
</protein>
<feature type="compositionally biased region" description="Low complexity" evidence="1">
    <location>
        <begin position="292"/>
        <end position="319"/>
    </location>
</feature>
<dbReference type="OrthoDB" id="1921166at2759"/>
<comment type="caution">
    <text evidence="2">The sequence shown here is derived from an EMBL/GenBank/DDBJ whole genome shotgun (WGS) entry which is preliminary data.</text>
</comment>
<keyword evidence="3" id="KW-1185">Reference proteome</keyword>
<dbReference type="InterPro" id="IPR013083">
    <property type="entry name" value="Znf_RING/FYVE/PHD"/>
</dbReference>